<accession>A0A940DKJ7</accession>
<dbReference type="InterPro" id="IPR003961">
    <property type="entry name" value="FN3_dom"/>
</dbReference>
<proteinExistence type="predicted"/>
<dbReference type="Gene3D" id="2.60.40.10">
    <property type="entry name" value="Immunoglobulins"/>
    <property type="match status" value="1"/>
</dbReference>
<evidence type="ECO:0000256" key="1">
    <source>
        <dbReference type="SAM" id="SignalP"/>
    </source>
</evidence>
<feature type="signal peptide" evidence="1">
    <location>
        <begin position="1"/>
        <end position="21"/>
    </location>
</feature>
<feature type="chain" id="PRO_5037312667" description="T9SS type A sorting domain-containing protein" evidence="1">
    <location>
        <begin position="22"/>
        <end position="1124"/>
    </location>
</feature>
<comment type="caution">
    <text evidence="2">The sequence shown here is derived from an EMBL/GenBank/DDBJ whole genome shotgun (WGS) entry which is preliminary data.</text>
</comment>
<dbReference type="SUPFAM" id="SSF49265">
    <property type="entry name" value="Fibronectin type III"/>
    <property type="match status" value="1"/>
</dbReference>
<keyword evidence="1" id="KW-0732">Signal</keyword>
<dbReference type="EMBL" id="JADIMV010000105">
    <property type="protein sequence ID" value="MBO8440228.1"/>
    <property type="molecule type" value="Genomic_DNA"/>
</dbReference>
<dbReference type="AlphaFoldDB" id="A0A940DKJ7"/>
<dbReference type="InterPro" id="IPR013783">
    <property type="entry name" value="Ig-like_fold"/>
</dbReference>
<evidence type="ECO:0000313" key="3">
    <source>
        <dbReference type="Proteomes" id="UP000712007"/>
    </source>
</evidence>
<name>A0A940DKJ7_9BACT</name>
<protein>
    <recommendedName>
        <fullName evidence="4">T9SS type A sorting domain-containing protein</fullName>
    </recommendedName>
</protein>
<dbReference type="Proteomes" id="UP000712007">
    <property type="component" value="Unassembled WGS sequence"/>
</dbReference>
<organism evidence="2 3">
    <name type="scientific">Candidatus Aphodosoma intestinipullorum</name>
    <dbReference type="NCBI Taxonomy" id="2840674"/>
    <lineage>
        <taxon>Bacteria</taxon>
        <taxon>Pseudomonadati</taxon>
        <taxon>Bacteroidota</taxon>
        <taxon>Bacteroidia</taxon>
        <taxon>Bacteroidales</taxon>
        <taxon>Candidatus Aphodosoma</taxon>
    </lineage>
</organism>
<gene>
    <name evidence="2" type="ORF">IAC51_06210</name>
</gene>
<evidence type="ECO:0000313" key="2">
    <source>
        <dbReference type="EMBL" id="MBO8440228.1"/>
    </source>
</evidence>
<sequence length="1124" mass="123802">MKTIRDICTALLLLTTVTAWGQNRHITPPYYCGFEDATENALWELNISSGTQCNDLWYIGTAAFNEGSHSLYISDNGGLDAQYGAKPNVTVVKRTFTIPDGGYEVSFDWRNLAQNNSGLYVCIYQQGSITADSDPNTSAIPQWVQRTWRPVSMSDGSSTTCMSGTSEWMNSSFTFNVAGNRTMEIAFVWVNSNRDTTVLNPVSACIDNIQITSTNCRKPWDMTVDATCDTVWLSWQGVSEQYTLEYKPNGEATWRTIDNIKGRSYMLTGIGEGVYDFRVRGMCTNPTSGETTYSAYATKSAQLVFCPDNHCINYVDLTAPGITCYTGIAGNPASFVQNLVNYGPNEPLSRHTVNWNRNQYDSRTGSRLKTVPDGEYASIRLGNWRLGGEAERIDFSFTVDAQSAAILLMKYAIVFEDPDGHPETDKPYFTLTILDENGIQIDPSCGFIQFYADRTRPGWYTAGSGSGSVVMWKDWTTIGINLAPYDGQTLTIRLETGDCTWQGHYGYAYFTLSCTSGKIQNVSCGASPTMDIEAPEGFDYEWYSSMSPDTPLGTEQVYTVDASDTTTYYCKCMLKENHECYFTLSTVVSPREAYAEYAYEWQPSNCQNIVRFRNLSHVTSLDENDSIVHTDEPCETTTWYFGENDRRVENDPVYIFPPEGGTLNFSMKAEISNGECSDSISGRVTVPSITSTSDTIVETICNGDFRQFAGTTYFRSDTVTDSALNVAGCDSVTTLFLTVLPKIEDTPLTDTICFGDTLWVGQHAFTEAQTDRAVRLYTENGCDSVVVLNLTVLDEVTFDVTTTPEREEPLSGTISIENAPEGYTYSIDGEMGGKLTGLAGGTYKIVVYNSYGCASDTVEAFVDRECLEIGMDSAAYVTACADDSVAAVPFSLGQGFLSDYVVRYGQKAISAGFADDSTQVEAETYVNLHLPDSCRPDIYDAIIVFKDVICEDLAFPVTIEVDYARSVIVQKWNNVLAVKNRAYNGGYDFAAFQWYRNGTPLPGETGSYLYLGEGAAFDTTDTYHAVLTRKDDGVTMPTCPAEITVHEDVSEYPMQTVVQAGAPLRIAGVEGEATARLYNAAGALCLTAEIDGHAPEIVMPSAAGIYILYIDSSDGGKHYKIVVR</sequence>
<reference evidence="2" key="2">
    <citation type="journal article" date="2021" name="PeerJ">
        <title>Extensive microbial diversity within the chicken gut microbiome revealed by metagenomics and culture.</title>
        <authorList>
            <person name="Gilroy R."/>
            <person name="Ravi A."/>
            <person name="Getino M."/>
            <person name="Pursley I."/>
            <person name="Horton D.L."/>
            <person name="Alikhan N.F."/>
            <person name="Baker D."/>
            <person name="Gharbi K."/>
            <person name="Hall N."/>
            <person name="Watson M."/>
            <person name="Adriaenssens E.M."/>
            <person name="Foster-Nyarko E."/>
            <person name="Jarju S."/>
            <person name="Secka A."/>
            <person name="Antonio M."/>
            <person name="Oren A."/>
            <person name="Chaudhuri R.R."/>
            <person name="La Ragione R."/>
            <person name="Hildebrand F."/>
            <person name="Pallen M.J."/>
        </authorList>
    </citation>
    <scope>NUCLEOTIDE SEQUENCE</scope>
    <source>
        <strain evidence="2">3924</strain>
    </source>
</reference>
<dbReference type="InterPro" id="IPR036116">
    <property type="entry name" value="FN3_sf"/>
</dbReference>
<dbReference type="CDD" id="cd00063">
    <property type="entry name" value="FN3"/>
    <property type="match status" value="1"/>
</dbReference>
<evidence type="ECO:0008006" key="4">
    <source>
        <dbReference type="Google" id="ProtNLM"/>
    </source>
</evidence>
<reference evidence="2" key="1">
    <citation type="submission" date="2020-10" db="EMBL/GenBank/DDBJ databases">
        <authorList>
            <person name="Gilroy R."/>
        </authorList>
    </citation>
    <scope>NUCLEOTIDE SEQUENCE</scope>
    <source>
        <strain evidence="2">3924</strain>
    </source>
</reference>